<evidence type="ECO:0000256" key="1">
    <source>
        <dbReference type="ARBA" id="ARBA00022553"/>
    </source>
</evidence>
<keyword evidence="5" id="KW-1185">Reference proteome</keyword>
<dbReference type="AlphaFoldDB" id="A0A9Q0XM88"/>
<dbReference type="Proteomes" id="UP001142489">
    <property type="component" value="Unassembled WGS sequence"/>
</dbReference>
<sequence length="964" mass="104996">MSDRLGQTAKGKDGKKYSSLNLFDTYKGKSLEIQKPTVTPRHGLQSLGKVAIARRMPPPANLPSLKAENKGNDPNVSLVPKDGTGWASKQEQPDPKSTDALTAQPPESQSPPASQTSASNQQKRPPTAPENPPTVASGVKSWAQASVTHGAQGDGGKGSSLLSRFSREEFPTLQAAGDQDKAGKEKDTTDASFGPGPNLRPQSATNWRDGGGRGTDGELVPEDGRAGVAMQPNIPPQFPPYRGMMPPFMYPPYLPFPPPYGPQGPYRYPAVEAQRFQRLPGPRPSQPPLRMSEPVSRPPVLKQDDLKEFDELDQENDEGWAGAHEEVDYTEKLKFSDEEDGKDSDEEATENRNEEALGPENQPSGTDGKKAGTPKEDQPVVKAAWAENSRPPEGPKDPPAPAPAVRPPPPPPPNRGNWGQPNDFPDRSLRPLPPEDEDEAWRQRRKQSSSEISAAVERARRRREEEERRMQEERRAACAEKLKRLDEKFGAPDKRLKPEPPKEPPPAPPPPPPPPPPAPSNPPSAPAPPEEKREKEEPVLATKPRSGASSSGSSLDSANNVEPPLASPPKEVPEVREEPPALPGPVVPAPPAPAKVEPKVETVLPARQPPPAQALGYSKYQKSLPPRFQRQQQAPPKGMYPASLGRPPPMPQMNFDPRWMMIPPYMDPRMMQGRPPMDFYPPGVHPSGLLPRERSDSGGSSSEPFERHPPVLRERGTPPVDPKLAWAGDVFSSGPSSAESRPQAASLRPQQQDEEEKGLRSETPPVRLRDTVTPQPYMGNYQGFSENGTPAPLHRFPVDEPPRPGGPWQASVGLSAPTEVARNGRPEPPMAASCKGEGELQLQHREPQEEIKAEPPVIRPVVAKKPPSELPKEELPVKEEVRRVEKPPGSSSSSSSTSSTSSPVVNPRLKPAGVPVLAAVGEPKRPPGTRPRGEPAPSRSLPRPKRRKRKARMPVRRGRPKRSP</sequence>
<evidence type="ECO:0000256" key="2">
    <source>
        <dbReference type="SAM" id="MobiDB-lite"/>
    </source>
</evidence>
<feature type="domain" description="BAT2 N-terminal" evidence="3">
    <location>
        <begin position="1"/>
        <end position="188"/>
    </location>
</feature>
<name>A0A9Q0XM88_9SAUR</name>
<dbReference type="EMBL" id="JAPFRF010000011">
    <property type="protein sequence ID" value="KAJ7317363.1"/>
    <property type="molecule type" value="Genomic_DNA"/>
</dbReference>
<feature type="compositionally biased region" description="Low complexity" evidence="2">
    <location>
        <begin position="103"/>
        <end position="122"/>
    </location>
</feature>
<feature type="compositionally biased region" description="Basic and acidic residues" evidence="2">
    <location>
        <begin position="367"/>
        <end position="379"/>
    </location>
</feature>
<reference evidence="4" key="1">
    <citation type="journal article" date="2023" name="DNA Res.">
        <title>Chromosome-level genome assembly of Phrynocephalus forsythii using third-generation DNA sequencing and Hi-C analysis.</title>
        <authorList>
            <person name="Qi Y."/>
            <person name="Zhao W."/>
            <person name="Zhao Y."/>
            <person name="Niu C."/>
            <person name="Cao S."/>
            <person name="Zhang Y."/>
        </authorList>
    </citation>
    <scope>NUCLEOTIDE SEQUENCE</scope>
    <source>
        <tissue evidence="4">Muscle</tissue>
    </source>
</reference>
<feature type="region of interest" description="Disordered" evidence="2">
    <location>
        <begin position="671"/>
        <end position="964"/>
    </location>
</feature>
<accession>A0A9Q0XM88</accession>
<feature type="compositionally biased region" description="Basic and acidic residues" evidence="2">
    <location>
        <begin position="462"/>
        <end position="502"/>
    </location>
</feature>
<keyword evidence="1" id="KW-0597">Phosphoprotein</keyword>
<feature type="compositionally biased region" description="Basic and acidic residues" evidence="2">
    <location>
        <begin position="704"/>
        <end position="716"/>
    </location>
</feature>
<dbReference type="PANTHER" id="PTHR14038:SF5">
    <property type="entry name" value="PROTEIN PRRC2A"/>
    <property type="match status" value="1"/>
</dbReference>
<protein>
    <recommendedName>
        <fullName evidence="3">BAT2 N-terminal domain-containing protein</fullName>
    </recommendedName>
</protein>
<dbReference type="OrthoDB" id="1939715at2759"/>
<dbReference type="InterPro" id="IPR033184">
    <property type="entry name" value="PRRC2"/>
</dbReference>
<feature type="compositionally biased region" description="Acidic residues" evidence="2">
    <location>
        <begin position="307"/>
        <end position="318"/>
    </location>
</feature>
<feature type="compositionally biased region" description="Low complexity" evidence="2">
    <location>
        <begin position="887"/>
        <end position="902"/>
    </location>
</feature>
<feature type="compositionally biased region" description="Pro residues" evidence="2">
    <location>
        <begin position="503"/>
        <end position="528"/>
    </location>
</feature>
<gene>
    <name evidence="4" type="ORF">JRQ81_003525</name>
</gene>
<feature type="compositionally biased region" description="Low complexity" evidence="2">
    <location>
        <begin position="625"/>
        <end position="636"/>
    </location>
</feature>
<feature type="region of interest" description="Disordered" evidence="2">
    <location>
        <begin position="1"/>
        <end position="652"/>
    </location>
</feature>
<evidence type="ECO:0000313" key="4">
    <source>
        <dbReference type="EMBL" id="KAJ7317363.1"/>
    </source>
</evidence>
<feature type="compositionally biased region" description="Basic residues" evidence="2">
    <location>
        <begin position="942"/>
        <end position="964"/>
    </location>
</feature>
<feature type="compositionally biased region" description="Acidic residues" evidence="2">
    <location>
        <begin position="337"/>
        <end position="348"/>
    </location>
</feature>
<comment type="caution">
    <text evidence="4">The sequence shown here is derived from an EMBL/GenBank/DDBJ whole genome shotgun (WGS) entry which is preliminary data.</text>
</comment>
<feature type="compositionally biased region" description="Pro residues" evidence="2">
    <location>
        <begin position="397"/>
        <end position="414"/>
    </location>
</feature>
<evidence type="ECO:0000259" key="3">
    <source>
        <dbReference type="Pfam" id="PF07001"/>
    </source>
</evidence>
<dbReference type="InterPro" id="IPR009738">
    <property type="entry name" value="BAT2_N"/>
</dbReference>
<feature type="compositionally biased region" description="Basic and acidic residues" evidence="2">
    <location>
        <begin position="178"/>
        <end position="189"/>
    </location>
</feature>
<proteinExistence type="predicted"/>
<dbReference type="GO" id="GO:0030154">
    <property type="term" value="P:cell differentiation"/>
    <property type="evidence" value="ECO:0007669"/>
    <property type="project" value="TreeGrafter"/>
</dbReference>
<feature type="compositionally biased region" description="Pro residues" evidence="2">
    <location>
        <begin position="580"/>
        <end position="593"/>
    </location>
</feature>
<feature type="compositionally biased region" description="Basic and acidic residues" evidence="2">
    <location>
        <begin position="866"/>
        <end position="886"/>
    </location>
</feature>
<evidence type="ECO:0000313" key="5">
    <source>
        <dbReference type="Proteomes" id="UP001142489"/>
    </source>
</evidence>
<feature type="compositionally biased region" description="Basic and acidic residues" evidence="2">
    <location>
        <begin position="529"/>
        <end position="538"/>
    </location>
</feature>
<dbReference type="Pfam" id="PF07001">
    <property type="entry name" value="BAT2_N"/>
    <property type="match status" value="1"/>
</dbReference>
<dbReference type="PANTHER" id="PTHR14038">
    <property type="entry name" value="BAT2 HLA-B-ASSOCIATED TRANSCRIPT 2"/>
    <property type="match status" value="1"/>
</dbReference>
<feature type="compositionally biased region" description="Pro residues" evidence="2">
    <location>
        <begin position="248"/>
        <end position="262"/>
    </location>
</feature>
<feature type="compositionally biased region" description="Low complexity" evidence="2">
    <location>
        <begin position="546"/>
        <end position="558"/>
    </location>
</feature>
<feature type="compositionally biased region" description="Basic and acidic residues" evidence="2">
    <location>
        <begin position="323"/>
        <end position="336"/>
    </location>
</feature>
<feature type="compositionally biased region" description="Basic and acidic residues" evidence="2">
    <location>
        <begin position="836"/>
        <end position="853"/>
    </location>
</feature>
<organism evidence="4 5">
    <name type="scientific">Phrynocephalus forsythii</name>
    <dbReference type="NCBI Taxonomy" id="171643"/>
    <lineage>
        <taxon>Eukaryota</taxon>
        <taxon>Metazoa</taxon>
        <taxon>Chordata</taxon>
        <taxon>Craniata</taxon>
        <taxon>Vertebrata</taxon>
        <taxon>Euteleostomi</taxon>
        <taxon>Lepidosauria</taxon>
        <taxon>Squamata</taxon>
        <taxon>Bifurcata</taxon>
        <taxon>Unidentata</taxon>
        <taxon>Episquamata</taxon>
        <taxon>Toxicofera</taxon>
        <taxon>Iguania</taxon>
        <taxon>Acrodonta</taxon>
        <taxon>Agamidae</taxon>
        <taxon>Agaminae</taxon>
        <taxon>Phrynocephalus</taxon>
    </lineage>
</organism>